<name>A0ABN9RSU3_9DINO</name>
<dbReference type="InterPro" id="IPR036397">
    <property type="entry name" value="RNaseH_sf"/>
</dbReference>
<feature type="region of interest" description="Disordered" evidence="4">
    <location>
        <begin position="319"/>
        <end position="349"/>
    </location>
</feature>
<dbReference type="PANTHER" id="PTHR20883:SF15">
    <property type="entry name" value="PHYTANOYL-COA DIOXYGENASE DOMAIN-CONTAINING PROTEIN 1"/>
    <property type="match status" value="1"/>
</dbReference>
<feature type="compositionally biased region" description="Polar residues" evidence="4">
    <location>
        <begin position="454"/>
        <end position="467"/>
    </location>
</feature>
<organism evidence="5 6">
    <name type="scientific">Prorocentrum cordatum</name>
    <dbReference type="NCBI Taxonomy" id="2364126"/>
    <lineage>
        <taxon>Eukaryota</taxon>
        <taxon>Sar</taxon>
        <taxon>Alveolata</taxon>
        <taxon>Dinophyceae</taxon>
        <taxon>Prorocentrales</taxon>
        <taxon>Prorocentraceae</taxon>
        <taxon>Prorocentrum</taxon>
    </lineage>
</organism>
<evidence type="ECO:0000313" key="5">
    <source>
        <dbReference type="EMBL" id="CAK0821416.1"/>
    </source>
</evidence>
<dbReference type="Gene3D" id="3.30.420.10">
    <property type="entry name" value="Ribonuclease H-like superfamily/Ribonuclease H"/>
    <property type="match status" value="1"/>
</dbReference>
<evidence type="ECO:0000256" key="2">
    <source>
        <dbReference type="ARBA" id="ARBA00022723"/>
    </source>
</evidence>
<dbReference type="SUPFAM" id="SSF53098">
    <property type="entry name" value="Ribonuclease H-like"/>
    <property type="match status" value="1"/>
</dbReference>
<dbReference type="InterPro" id="IPR012337">
    <property type="entry name" value="RNaseH-like_sf"/>
</dbReference>
<dbReference type="SUPFAM" id="SSF51197">
    <property type="entry name" value="Clavaminate synthase-like"/>
    <property type="match status" value="2"/>
</dbReference>
<dbReference type="Proteomes" id="UP001189429">
    <property type="component" value="Unassembled WGS sequence"/>
</dbReference>
<keyword evidence="6" id="KW-1185">Reference proteome</keyword>
<feature type="compositionally biased region" description="Polar residues" evidence="4">
    <location>
        <begin position="432"/>
        <end position="441"/>
    </location>
</feature>
<reference evidence="5" key="1">
    <citation type="submission" date="2023-10" db="EMBL/GenBank/DDBJ databases">
        <authorList>
            <person name="Chen Y."/>
            <person name="Shah S."/>
            <person name="Dougan E. K."/>
            <person name="Thang M."/>
            <person name="Chan C."/>
        </authorList>
    </citation>
    <scope>NUCLEOTIDE SEQUENCE [LARGE SCALE GENOMIC DNA]</scope>
</reference>
<feature type="region of interest" description="Disordered" evidence="4">
    <location>
        <begin position="425"/>
        <end position="473"/>
    </location>
</feature>
<proteinExistence type="predicted"/>
<evidence type="ECO:0000313" key="6">
    <source>
        <dbReference type="Proteomes" id="UP001189429"/>
    </source>
</evidence>
<comment type="caution">
    <text evidence="5">The sequence shown here is derived from an EMBL/GenBank/DDBJ whole genome shotgun (WGS) entry which is preliminary data.</text>
</comment>
<gene>
    <name evidence="5" type="ORF">PCOR1329_LOCUS22749</name>
</gene>
<evidence type="ECO:0008006" key="7">
    <source>
        <dbReference type="Google" id="ProtNLM"/>
    </source>
</evidence>
<evidence type="ECO:0000256" key="4">
    <source>
        <dbReference type="SAM" id="MobiDB-lite"/>
    </source>
</evidence>
<sequence length="1185" mass="129773">MPDQEAGPSLREQFERDGFLHLKGFCSKDTVRERNHEAEQLGERDAECARLQASMGKLIDAWNPEETLAPIFTTDEEEQTKAQGDSDYFLDSADRIHFSGKGAVDSEGKLRKDVPKGASLNKVGHGLHVVDEAFREYTQSAKVARLVAELGWKDPVLPQSMYIFKQPTIGGEVTSHQADESDNIIYYKEVRSKLNLLQQRYNIAWAMKGPIQEITQQIAILRRMLISEKSLAQQSAWTETTIAIMMLRVGTANKTVEAQQEILDKKIAIRDNLQDQLGALRRTKNDIRVMIQEPQQAEEDAATQMGLDMRDRPAAADDANYEGSVSIGGPVDPSTAPRANGSGRIIPVDSIDTDRTDAAAESLPFRGKFDTEESEEGAIRAGSGLQVREQLRSGLLSWPTGRAAAAPNNIAQPEHTEDQGSYISEEAKASRRPQTAPSSRSEVNDVKRHCQRLPASQRSSAQNSKATTIKVPSDGGMSCTAEIHTDEYEVQAKIRPALSCSTSTLRSRSSCGSRATILSATSSASKDLKATYSRAFRVADAQPPLLTELMTEVDQTGLHARAKLGLDICPVAQRARGHVSIFVDGSFDEKKLSPAAWAMAAIAKQPSLAESYTIESDSASAIQIAKGAAQSEAHPKLGTLLRVLTREAQAKRGFSFKRVPSHEAHPWNELVDGLAKREHVASELRDPDWASRLAPCGRTHETTDPEDFLPADALGGGFEPPPALIGDAPLTVASFNATSKVGLHVNFMVTHAPYQDGQSRLIEAGDAHRAAIFKTMLCAILLMAWTADASVQYSHLQEQILQAASAAFPVQKHFPRKPFTDPLAMCMIRLKARLMICGKFSKLSTDMATQVVRTFIEVTRQKSLSSVIASIGLKSAFYKVIRALVMPNLNDPVDLAGAIGAAEDLGNERLLKMLAGTHASTWFKTNGSQGVDLREMISTTVAIASEINARYGMTVNFKKGRPDQPHVADEQILLDTDRIPVPDVLRLMRRLARNSVYQACCKDFLNRLRLLRHLGSAGASCLEIWCRAEEPMPDDLCDALRTGDRNHAAALMVRGLRATEAEAGDAAAPKMVFEELSGSEQSQAWKWEGKMPSGWEPPSEGLRQRGFAPLECEVGDLVVIHGQVDHLSLPNVSKLKRDTFQLHLVEGPGEGIEWSRRNWLQYPGSKPFPRLGAAAGAKRKAAEIS</sequence>
<keyword evidence="3" id="KW-0408">Iron</keyword>
<protein>
    <recommendedName>
        <fullName evidence="7">RNase H type-1 domain-containing protein</fullName>
    </recommendedName>
</protein>
<dbReference type="EMBL" id="CAUYUJ010007635">
    <property type="protein sequence ID" value="CAK0821416.1"/>
    <property type="molecule type" value="Genomic_DNA"/>
</dbReference>
<keyword evidence="2" id="KW-0479">Metal-binding</keyword>
<dbReference type="InterPro" id="IPR008775">
    <property type="entry name" value="Phytyl_CoA_dOase-like"/>
</dbReference>
<comment type="cofactor">
    <cofactor evidence="1">
        <name>Fe cation</name>
        <dbReference type="ChEBI" id="CHEBI:24875"/>
    </cofactor>
</comment>
<dbReference type="Gene3D" id="2.60.120.620">
    <property type="entry name" value="q2cbj1_9rhob like domain"/>
    <property type="match status" value="2"/>
</dbReference>
<accession>A0ABN9RSU3</accession>
<dbReference type="PANTHER" id="PTHR20883">
    <property type="entry name" value="PHYTANOYL-COA DIOXYGENASE DOMAIN CONTAINING 1"/>
    <property type="match status" value="1"/>
</dbReference>
<dbReference type="Pfam" id="PF05721">
    <property type="entry name" value="PhyH"/>
    <property type="match status" value="1"/>
</dbReference>
<evidence type="ECO:0000256" key="1">
    <source>
        <dbReference type="ARBA" id="ARBA00001962"/>
    </source>
</evidence>
<evidence type="ECO:0000256" key="3">
    <source>
        <dbReference type="ARBA" id="ARBA00023004"/>
    </source>
</evidence>